<dbReference type="RefSeq" id="WP_041100272.1">
    <property type="nucleotide sequence ID" value="NZ_AP012547.1"/>
</dbReference>
<dbReference type="Proteomes" id="UP000031637">
    <property type="component" value="Chromosome"/>
</dbReference>
<organism evidence="1 2">
    <name type="scientific">Sulfuritalea hydrogenivorans sk43H</name>
    <dbReference type="NCBI Taxonomy" id="1223802"/>
    <lineage>
        <taxon>Bacteria</taxon>
        <taxon>Pseudomonadati</taxon>
        <taxon>Pseudomonadota</taxon>
        <taxon>Betaproteobacteria</taxon>
        <taxon>Nitrosomonadales</taxon>
        <taxon>Sterolibacteriaceae</taxon>
        <taxon>Sulfuritalea</taxon>
    </lineage>
</organism>
<evidence type="ECO:0000313" key="2">
    <source>
        <dbReference type="Proteomes" id="UP000031637"/>
    </source>
</evidence>
<accession>W0SIL2</accession>
<sequence length="82" mass="9255">MTDPVTGTDRRANPQLRTIFVQAYDVLQPFFDPANSWGGQTHEHLAYRALHEQFPGLSTQEVFVLVEAARRVFRTTGKPATP</sequence>
<name>W0SIL2_9PROT</name>
<dbReference type="OrthoDB" id="9154592at2"/>
<reference evidence="1 2" key="1">
    <citation type="journal article" date="2014" name="Syst. Appl. Microbiol.">
        <title>Complete genomes of freshwater sulfur oxidizers Sulfuricella denitrificans skB26 and Sulfuritalea hydrogenivorans sk43H: genetic insights into the sulfur oxidation pathway of betaproteobacteria.</title>
        <authorList>
            <person name="Watanabe T."/>
            <person name="Kojima H."/>
            <person name="Fukui M."/>
        </authorList>
    </citation>
    <scope>NUCLEOTIDE SEQUENCE [LARGE SCALE GENOMIC DNA]</scope>
    <source>
        <strain evidence="1">DSM22779</strain>
    </source>
</reference>
<protein>
    <submittedName>
        <fullName evidence="1">Uncharacterized protein</fullName>
    </submittedName>
</protein>
<dbReference type="EMBL" id="AP012547">
    <property type="protein sequence ID" value="BAO30707.1"/>
    <property type="molecule type" value="Genomic_DNA"/>
</dbReference>
<dbReference type="AlphaFoldDB" id="W0SIL2"/>
<dbReference type="STRING" id="1223802.SUTH_02928"/>
<dbReference type="HOGENOM" id="CLU_2551031_0_0_4"/>
<gene>
    <name evidence="1" type="ORF">SUTH_02928</name>
</gene>
<dbReference type="KEGG" id="shd:SUTH_02928"/>
<keyword evidence="2" id="KW-1185">Reference proteome</keyword>
<evidence type="ECO:0000313" key="1">
    <source>
        <dbReference type="EMBL" id="BAO30707.1"/>
    </source>
</evidence>
<proteinExistence type="predicted"/>